<proteinExistence type="inferred from homology"/>
<dbReference type="SUPFAM" id="SSF56112">
    <property type="entry name" value="Protein kinase-like (PK-like)"/>
    <property type="match status" value="1"/>
</dbReference>
<dbReference type="STRING" id="1081104.A0A167M7X6"/>
<dbReference type="GO" id="GO:0102193">
    <property type="term" value="F:protein-ribulosamine 3-kinase activity"/>
    <property type="evidence" value="ECO:0007669"/>
    <property type="project" value="UniProtKB-EC"/>
</dbReference>
<organism evidence="4 5">
    <name type="scientific">Cordyceps fumosorosea (strain ARSEF 2679)</name>
    <name type="common">Isaria fumosorosea</name>
    <dbReference type="NCBI Taxonomy" id="1081104"/>
    <lineage>
        <taxon>Eukaryota</taxon>
        <taxon>Fungi</taxon>
        <taxon>Dikarya</taxon>
        <taxon>Ascomycota</taxon>
        <taxon>Pezizomycotina</taxon>
        <taxon>Sordariomycetes</taxon>
        <taxon>Hypocreomycetidae</taxon>
        <taxon>Hypocreales</taxon>
        <taxon>Cordycipitaceae</taxon>
        <taxon>Cordyceps</taxon>
    </lineage>
</organism>
<dbReference type="InterPro" id="IPR016477">
    <property type="entry name" value="Fructo-/Ketosamine-3-kinase"/>
</dbReference>
<evidence type="ECO:0000256" key="3">
    <source>
        <dbReference type="PIRNR" id="PIRNR006221"/>
    </source>
</evidence>
<dbReference type="EC" id="2.7.1.172" evidence="1"/>
<name>A0A167M7X6_CORFA</name>
<dbReference type="Gene3D" id="3.90.1200.10">
    <property type="match status" value="1"/>
</dbReference>
<sequence>MARKVDSVILETLGLDASETRMSPHGGSGFASTFKLSTSVDGQPCRYFIKTGRAAAAETMFRGEHASLNAIADAVPGFCPRAHAHGAMRDASGQYFLATDFLDLSSSTSSSSRPSLAAKLAQLHTTPAPTPGGAFGFPVITCCGATPQDNTWTTSWPEFFAERRLRAVLRACKADAELSAAVETVAAEVVPRLLGRVEPVAPVVLHGDLWSGNHGRAAGGEEVAFDPAAVYGHAEYDLGIMRMFGGFGRAFWEEYHALVPKAEPREEWEDRIALYELYHHLNHLAMFGGGYRGGAMAIMKGLIEKYAG</sequence>
<protein>
    <recommendedName>
        <fullName evidence="1">protein-ribulosamine 3-kinase</fullName>
        <ecNumber evidence="1">2.7.1.172</ecNumber>
    </recommendedName>
</protein>
<dbReference type="GO" id="GO:0016301">
    <property type="term" value="F:kinase activity"/>
    <property type="evidence" value="ECO:0007669"/>
    <property type="project" value="UniProtKB-UniRule"/>
</dbReference>
<dbReference type="PANTHER" id="PTHR12149:SF8">
    <property type="entry name" value="PROTEIN-RIBULOSAMINE 3-KINASE"/>
    <property type="match status" value="1"/>
</dbReference>
<dbReference type="EMBL" id="AZHB01000031">
    <property type="protein sequence ID" value="OAA54044.1"/>
    <property type="molecule type" value="Genomic_DNA"/>
</dbReference>
<dbReference type="FunFam" id="3.90.1200.10:FF:000018">
    <property type="entry name" value="Fructosamine-3-kinase, putative"/>
    <property type="match status" value="1"/>
</dbReference>
<comment type="caution">
    <text evidence="4">The sequence shown here is derived from an EMBL/GenBank/DDBJ whole genome shotgun (WGS) entry which is preliminary data.</text>
</comment>
<evidence type="ECO:0000313" key="5">
    <source>
        <dbReference type="Proteomes" id="UP000076744"/>
    </source>
</evidence>
<dbReference type="PIRSF" id="PIRSF006221">
    <property type="entry name" value="Ketosamine-3-kinase"/>
    <property type="match status" value="1"/>
</dbReference>
<dbReference type="AlphaFoldDB" id="A0A167M7X6"/>
<evidence type="ECO:0000256" key="1">
    <source>
        <dbReference type="ARBA" id="ARBA00011961"/>
    </source>
</evidence>
<dbReference type="Proteomes" id="UP000076744">
    <property type="component" value="Unassembled WGS sequence"/>
</dbReference>
<accession>A0A167M7X6</accession>
<dbReference type="RefSeq" id="XP_018700727.1">
    <property type="nucleotide sequence ID" value="XM_018852127.1"/>
</dbReference>
<reference evidence="4 5" key="1">
    <citation type="journal article" date="2016" name="Genome Biol. Evol.">
        <title>Divergent and convergent evolution of fungal pathogenicity.</title>
        <authorList>
            <person name="Shang Y."/>
            <person name="Xiao G."/>
            <person name="Zheng P."/>
            <person name="Cen K."/>
            <person name="Zhan S."/>
            <person name="Wang C."/>
        </authorList>
    </citation>
    <scope>NUCLEOTIDE SEQUENCE [LARGE SCALE GENOMIC DNA]</scope>
    <source>
        <strain evidence="4 5">ARSEF 2679</strain>
    </source>
</reference>
<keyword evidence="3" id="KW-0808">Transferase</keyword>
<evidence type="ECO:0000313" key="4">
    <source>
        <dbReference type="EMBL" id="OAA54044.1"/>
    </source>
</evidence>
<dbReference type="Pfam" id="PF03881">
    <property type="entry name" value="Fructosamin_kin"/>
    <property type="match status" value="1"/>
</dbReference>
<evidence type="ECO:0000256" key="2">
    <source>
        <dbReference type="ARBA" id="ARBA00048655"/>
    </source>
</evidence>
<gene>
    <name evidence="4" type="ORF">ISF_08524</name>
</gene>
<keyword evidence="3 4" id="KW-0418">Kinase</keyword>
<keyword evidence="5" id="KW-1185">Reference proteome</keyword>
<comment type="similarity">
    <text evidence="3">Belongs to the fructosamine kinase family.</text>
</comment>
<comment type="catalytic activity">
    <reaction evidence="2">
        <text>N(6)-D-ribulosyl-L-lysyl-[protein] + ATP = N(6)-(3-O-phospho-D-ribulosyl)-L-lysyl-[protein] + ADP + H(+)</text>
        <dbReference type="Rhea" id="RHEA:48432"/>
        <dbReference type="Rhea" id="RHEA-COMP:12103"/>
        <dbReference type="Rhea" id="RHEA-COMP:12104"/>
        <dbReference type="ChEBI" id="CHEBI:15378"/>
        <dbReference type="ChEBI" id="CHEBI:30616"/>
        <dbReference type="ChEBI" id="CHEBI:90418"/>
        <dbReference type="ChEBI" id="CHEBI:90420"/>
        <dbReference type="ChEBI" id="CHEBI:456216"/>
        <dbReference type="EC" id="2.7.1.172"/>
    </reaction>
    <physiologicalReaction direction="left-to-right" evidence="2">
        <dbReference type="Rhea" id="RHEA:48433"/>
    </physiologicalReaction>
</comment>
<dbReference type="GeneID" id="30024816"/>
<dbReference type="PANTHER" id="PTHR12149">
    <property type="entry name" value="FRUCTOSAMINE 3 KINASE-RELATED PROTEIN"/>
    <property type="match status" value="1"/>
</dbReference>
<dbReference type="OrthoDB" id="5772781at2759"/>
<dbReference type="InterPro" id="IPR011009">
    <property type="entry name" value="Kinase-like_dom_sf"/>
</dbReference>